<evidence type="ECO:0000313" key="2">
    <source>
        <dbReference type="EMBL" id="MBD2843910.1"/>
    </source>
</evidence>
<feature type="domain" description="SLH" evidence="1">
    <location>
        <begin position="67"/>
        <end position="125"/>
    </location>
</feature>
<dbReference type="PROSITE" id="PS51272">
    <property type="entry name" value="SLH"/>
    <property type="match status" value="2"/>
</dbReference>
<evidence type="ECO:0000313" key="3">
    <source>
        <dbReference type="Proteomes" id="UP000621560"/>
    </source>
</evidence>
<comment type="caution">
    <text evidence="2">The sequence shown here is derived from an EMBL/GenBank/DDBJ whole genome shotgun (WGS) entry which is preliminary data.</text>
</comment>
<organism evidence="2 3">
    <name type="scientific">Paenibacillus sabuli</name>
    <dbReference type="NCBI Taxonomy" id="2772509"/>
    <lineage>
        <taxon>Bacteria</taxon>
        <taxon>Bacillati</taxon>
        <taxon>Bacillota</taxon>
        <taxon>Bacilli</taxon>
        <taxon>Bacillales</taxon>
        <taxon>Paenibacillaceae</taxon>
        <taxon>Paenibacillus</taxon>
    </lineage>
</organism>
<dbReference type="PANTHER" id="PTHR43308">
    <property type="entry name" value="OUTER MEMBRANE PROTEIN ALPHA-RELATED"/>
    <property type="match status" value="1"/>
</dbReference>
<protein>
    <submittedName>
        <fullName evidence="2">S-layer homology domain-containing protein</fullName>
    </submittedName>
</protein>
<dbReference type="RefSeq" id="WP_190914098.1">
    <property type="nucleotide sequence ID" value="NZ_JACXIZ010000006.1"/>
</dbReference>
<reference evidence="2" key="1">
    <citation type="submission" date="2020-09" db="EMBL/GenBank/DDBJ databases">
        <title>A novel bacterium of genus Paenibacillus, isolated from South China Sea.</title>
        <authorList>
            <person name="Huang H."/>
            <person name="Mo K."/>
            <person name="Hu Y."/>
        </authorList>
    </citation>
    <scope>NUCLEOTIDE SEQUENCE</scope>
    <source>
        <strain evidence="2">IB182496</strain>
    </source>
</reference>
<dbReference type="InterPro" id="IPR001119">
    <property type="entry name" value="SLH_dom"/>
</dbReference>
<accession>A0A927BQM9</accession>
<name>A0A927BQM9_9BACL</name>
<dbReference type="EMBL" id="JACXIZ010000006">
    <property type="protein sequence ID" value="MBD2843910.1"/>
    <property type="molecule type" value="Genomic_DNA"/>
</dbReference>
<sequence length="125" mass="13250">MAFTDLGDSFYAEEIAAAAQYGLVNGVSADRFAPEANITRQEIATLVERALSAYAPAALSVRAAAGDSHYTDHEQIAPWAADGIAALAAEGLLTGYPDGSFAPRSEMTRAEAAVLIARFYDARFF</sequence>
<evidence type="ECO:0000259" key="1">
    <source>
        <dbReference type="PROSITE" id="PS51272"/>
    </source>
</evidence>
<dbReference type="Pfam" id="PF00395">
    <property type="entry name" value="SLH"/>
    <property type="match status" value="2"/>
</dbReference>
<keyword evidence="3" id="KW-1185">Reference proteome</keyword>
<gene>
    <name evidence="2" type="ORF">IDH44_01785</name>
</gene>
<dbReference type="Proteomes" id="UP000621560">
    <property type="component" value="Unassembled WGS sequence"/>
</dbReference>
<dbReference type="AlphaFoldDB" id="A0A927BQM9"/>
<proteinExistence type="predicted"/>
<dbReference type="InterPro" id="IPR051465">
    <property type="entry name" value="Cell_Envelope_Struct_Comp"/>
</dbReference>
<feature type="domain" description="SLH" evidence="1">
    <location>
        <begin position="1"/>
        <end position="61"/>
    </location>
</feature>